<name>A0A844HAV5_9RHOB</name>
<keyword evidence="2" id="KW-0378">Hydrolase</keyword>
<evidence type="ECO:0000313" key="3">
    <source>
        <dbReference type="Proteomes" id="UP000442533"/>
    </source>
</evidence>
<keyword evidence="2" id="KW-0347">Helicase</keyword>
<feature type="region of interest" description="Disordered" evidence="1">
    <location>
        <begin position="61"/>
        <end position="80"/>
    </location>
</feature>
<dbReference type="Proteomes" id="UP000442533">
    <property type="component" value="Unassembled WGS sequence"/>
</dbReference>
<feature type="compositionally biased region" description="Acidic residues" evidence="1">
    <location>
        <begin position="61"/>
        <end position="75"/>
    </location>
</feature>
<gene>
    <name evidence="2" type="ORF">GL279_15385</name>
</gene>
<accession>A0A844HAV5</accession>
<feature type="region of interest" description="Disordered" evidence="1">
    <location>
        <begin position="1030"/>
        <end position="1054"/>
    </location>
</feature>
<keyword evidence="3" id="KW-1185">Reference proteome</keyword>
<dbReference type="AlphaFoldDB" id="A0A844HAV5"/>
<keyword evidence="2" id="KW-0547">Nucleotide-binding</keyword>
<dbReference type="GO" id="GO:0004386">
    <property type="term" value="F:helicase activity"/>
    <property type="evidence" value="ECO:0007669"/>
    <property type="project" value="UniProtKB-KW"/>
</dbReference>
<reference evidence="2 3" key="1">
    <citation type="submission" date="2019-11" db="EMBL/GenBank/DDBJ databases">
        <authorList>
            <person name="Dong K."/>
        </authorList>
    </citation>
    <scope>NUCLEOTIDE SEQUENCE [LARGE SCALE GENOMIC DNA]</scope>
    <source>
        <strain evidence="2 3">JCM 17370</strain>
    </source>
</reference>
<dbReference type="OrthoDB" id="713315at2"/>
<dbReference type="CDD" id="cd18785">
    <property type="entry name" value="SF2_C"/>
    <property type="match status" value="1"/>
</dbReference>
<organism evidence="2 3">
    <name type="scientific">Paracoccus limosus</name>
    <dbReference type="NCBI Taxonomy" id="913252"/>
    <lineage>
        <taxon>Bacteria</taxon>
        <taxon>Pseudomonadati</taxon>
        <taxon>Pseudomonadota</taxon>
        <taxon>Alphaproteobacteria</taxon>
        <taxon>Rhodobacterales</taxon>
        <taxon>Paracoccaceae</taxon>
        <taxon>Paracoccus</taxon>
    </lineage>
</organism>
<dbReference type="SUPFAM" id="SSF52540">
    <property type="entry name" value="P-loop containing nucleoside triphosphate hydrolases"/>
    <property type="match status" value="1"/>
</dbReference>
<protein>
    <submittedName>
        <fullName evidence="2">Helicase</fullName>
    </submittedName>
</protein>
<dbReference type="EMBL" id="WMIF01000026">
    <property type="protein sequence ID" value="MTH35988.1"/>
    <property type="molecule type" value="Genomic_DNA"/>
</dbReference>
<evidence type="ECO:0000313" key="2">
    <source>
        <dbReference type="EMBL" id="MTH35988.1"/>
    </source>
</evidence>
<sequence length="1073" mass="117864">MEGQEVSHLDHRPVRTDLLRTATALLLGPLEQDEQILSAPVDTYLTGILWPEGVTLGAMEDDQDDGALNDADGETDAGVPGYRTVRPCSIGLTFAADENAIVIVSTGSTARYIPIEREPAEGDKKRRRIWARRQLNYVHEIHPGEAGTWRVHDFVGPDGTTITDAAVCLHIRRRLSGGCQVLTITLINKAQPTDDHLRDEFYLFQSGLKVQAMARNGKGAIRPRQTSAPAGADDDARSAALLYRDVLEYAVGHGVAVMWEPAPDQRIAWLETAWMPVASVKGMSASGHGTLSEFLNQHPQALSAGWLARQEDRDEVTNVLRSFARVYEEWIRNVLASSVDRFSGDFRIAAERNLDLCRTALRRIENGIDTLIRDWDAWKAFTLANAAMDMQSRFPAKGDRAGPLIWRPFQLAYFLMVLPGLVDPTDPDRDHVDLLWFPTGGGKTEAYLGLTAFQILHRRLTDGERRNEGGVDVLMRYTLRLLTVQQFQRAAALICACDAIRSERDDLGGAPITLGLYVGGDATPNRVNKALEALDLEHDGQKPKSTPRQLLACPVCGIALDAKCYQRAVNDAGIDIRCSNQRCTTRGEPLPVMTVDDFIYRAPPSLLIGTIDKFAQLPRRRDLRVLFGLDGGLRPGLIIQDELHLISGPLGSMAGLYETVVDMLCTDEGHRPKVIGSTATIGQASRQVRALFDRPVLQFPPSGFDASDSFFAVRDEHGPDRLYVGICSAGRSPKFALQATAAALLQGIGHLVNTGTDPALADPFWTAVIYFNSLRELGGAHVLLQDDIPRQISFLASRLQGQRRVLETDAIELSSRVSSRDLPDFLAQLGNPLTDGNDPFEPQPRDAVLASNMISVGVDVSRLGLMLVNGQPKSTAEYIQASSRVGRGLDGLVTTLYNFGRPRDVSHFEHFLAYHGALYRSVEASSVTPWAPRARDKALHAVIAAAVRHLSKGMEGDEDAVDFDPEDEEVRQLIAAIRQRADRASVGMEAAEAAEDIDAIIKEWASRSQSSRASGTDLLYWKRPAPFGKTRPHLMKSAEEGGQPGSLAWATPNSMREVEPSTAFALKSFKRRP</sequence>
<dbReference type="InterPro" id="IPR027417">
    <property type="entry name" value="P-loop_NTPase"/>
</dbReference>
<dbReference type="Gene3D" id="3.40.50.300">
    <property type="entry name" value="P-loop containing nucleotide triphosphate hydrolases"/>
    <property type="match status" value="2"/>
</dbReference>
<proteinExistence type="predicted"/>
<evidence type="ECO:0000256" key="1">
    <source>
        <dbReference type="SAM" id="MobiDB-lite"/>
    </source>
</evidence>
<keyword evidence="2" id="KW-0067">ATP-binding</keyword>
<comment type="caution">
    <text evidence="2">The sequence shown here is derived from an EMBL/GenBank/DDBJ whole genome shotgun (WGS) entry which is preliminary data.</text>
</comment>